<dbReference type="InterPro" id="IPR051013">
    <property type="entry name" value="MBL_superfamily_lactonases"/>
</dbReference>
<dbReference type="SMART" id="SM00849">
    <property type="entry name" value="Lactamase_B"/>
    <property type="match status" value="1"/>
</dbReference>
<dbReference type="GO" id="GO:0046872">
    <property type="term" value="F:metal ion binding"/>
    <property type="evidence" value="ECO:0007669"/>
    <property type="project" value="UniProtKB-KW"/>
</dbReference>
<dbReference type="EMBL" id="CAJNOK010020338">
    <property type="protein sequence ID" value="CAF1314645.1"/>
    <property type="molecule type" value="Genomic_DNA"/>
</dbReference>
<evidence type="ECO:0000313" key="8">
    <source>
        <dbReference type="EMBL" id="CAF1464599.1"/>
    </source>
</evidence>
<dbReference type="EMBL" id="CAJOBA010041926">
    <property type="protein sequence ID" value="CAF4123295.1"/>
    <property type="molecule type" value="Genomic_DNA"/>
</dbReference>
<evidence type="ECO:0000256" key="4">
    <source>
        <dbReference type="ARBA" id="ARBA00022801"/>
    </source>
</evidence>
<keyword evidence="3" id="KW-0479">Metal-binding</keyword>
<comment type="similarity">
    <text evidence="2">Belongs to the metallo-beta-lactamase superfamily.</text>
</comment>
<comment type="cofactor">
    <cofactor evidence="1">
        <name>Zn(2+)</name>
        <dbReference type="ChEBI" id="CHEBI:29105"/>
    </cofactor>
</comment>
<protein>
    <recommendedName>
        <fullName evidence="6">Metallo-beta-lactamase domain-containing protein</fullName>
    </recommendedName>
</protein>
<gene>
    <name evidence="8" type="ORF">GPM918_LOCUS35221</name>
    <name evidence="7" type="ORF">OVA965_LOCUS29148</name>
    <name evidence="10" type="ORF">SRO942_LOCUS35937</name>
    <name evidence="9" type="ORF">TMI583_LOCUS29911</name>
</gene>
<dbReference type="EMBL" id="CAJOBC010085655">
    <property type="protein sequence ID" value="CAF4334041.1"/>
    <property type="molecule type" value="Genomic_DNA"/>
</dbReference>
<dbReference type="InterPro" id="IPR001279">
    <property type="entry name" value="Metallo-B-lactamas"/>
</dbReference>
<dbReference type="CDD" id="cd07729">
    <property type="entry name" value="AHL_lactonase_MBL-fold"/>
    <property type="match status" value="1"/>
</dbReference>
<keyword evidence="11" id="KW-1185">Reference proteome</keyword>
<accession>A0A815QNV7</accession>
<dbReference type="PANTHER" id="PTHR42978:SF7">
    <property type="entry name" value="METALLO-HYDROLASE RV2300C-RELATED"/>
    <property type="match status" value="1"/>
</dbReference>
<dbReference type="Proteomes" id="UP000681722">
    <property type="component" value="Unassembled WGS sequence"/>
</dbReference>
<reference evidence="8" key="1">
    <citation type="submission" date="2021-02" db="EMBL/GenBank/DDBJ databases">
        <authorList>
            <person name="Nowell W R."/>
        </authorList>
    </citation>
    <scope>NUCLEOTIDE SEQUENCE</scope>
</reference>
<keyword evidence="4" id="KW-0378">Hydrolase</keyword>
<sequence>MTSVRRLYVMLCGFEIIPKTVSTRNLGANIIMSEPISAYLLDTTEGWILIDTGLDETRVDDPILAQTYFVNRGWKPPPVVLSVHRLRYQLSLLGLEPQMISRVILTHTHADHTGNLKYFRHAKIYIQRKEYEHSFRPQGELGCACIREDYDYPDIDWHLMDGDWSVVPGLDMISTPGHTPGHQSARVVLPSGNIFILPADAGDLLENFRDEILPGESVDDEAALKSIRLLNQLASEHNACLFLGHDPVFIQTIKLAPDYYD</sequence>
<dbReference type="Gene3D" id="3.60.15.10">
    <property type="entry name" value="Ribonuclease Z/Hydroxyacylglutathione hydrolase-like"/>
    <property type="match status" value="1"/>
</dbReference>
<dbReference type="EMBL" id="CAJNOQ010020194">
    <property type="protein sequence ID" value="CAF1464599.1"/>
    <property type="molecule type" value="Genomic_DNA"/>
</dbReference>
<evidence type="ECO:0000259" key="6">
    <source>
        <dbReference type="SMART" id="SM00849"/>
    </source>
</evidence>
<dbReference type="AlphaFoldDB" id="A0A815QNV7"/>
<dbReference type="Pfam" id="PF00753">
    <property type="entry name" value="Lactamase_B"/>
    <property type="match status" value="1"/>
</dbReference>
<evidence type="ECO:0000313" key="10">
    <source>
        <dbReference type="EMBL" id="CAF4334041.1"/>
    </source>
</evidence>
<dbReference type="SUPFAM" id="SSF56281">
    <property type="entry name" value="Metallo-hydrolase/oxidoreductase"/>
    <property type="match status" value="1"/>
</dbReference>
<feature type="domain" description="Metallo-beta-lactamase" evidence="6">
    <location>
        <begin position="35"/>
        <end position="245"/>
    </location>
</feature>
<evidence type="ECO:0000313" key="9">
    <source>
        <dbReference type="EMBL" id="CAF4123295.1"/>
    </source>
</evidence>
<evidence type="ECO:0000256" key="3">
    <source>
        <dbReference type="ARBA" id="ARBA00022723"/>
    </source>
</evidence>
<dbReference type="PANTHER" id="PTHR42978">
    <property type="entry name" value="QUORUM-QUENCHING LACTONASE YTNP-RELATED-RELATED"/>
    <property type="match status" value="1"/>
</dbReference>
<evidence type="ECO:0000256" key="2">
    <source>
        <dbReference type="ARBA" id="ARBA00007749"/>
    </source>
</evidence>
<evidence type="ECO:0000313" key="11">
    <source>
        <dbReference type="Proteomes" id="UP000663829"/>
    </source>
</evidence>
<evidence type="ECO:0000256" key="5">
    <source>
        <dbReference type="ARBA" id="ARBA00022833"/>
    </source>
</evidence>
<evidence type="ECO:0000256" key="1">
    <source>
        <dbReference type="ARBA" id="ARBA00001947"/>
    </source>
</evidence>
<dbReference type="InterPro" id="IPR036866">
    <property type="entry name" value="RibonucZ/Hydroxyglut_hydro"/>
</dbReference>
<dbReference type="Proteomes" id="UP000663829">
    <property type="component" value="Unassembled WGS sequence"/>
</dbReference>
<dbReference type="OrthoDB" id="10250730at2759"/>
<organism evidence="8 11">
    <name type="scientific">Didymodactylos carnosus</name>
    <dbReference type="NCBI Taxonomy" id="1234261"/>
    <lineage>
        <taxon>Eukaryota</taxon>
        <taxon>Metazoa</taxon>
        <taxon>Spiralia</taxon>
        <taxon>Gnathifera</taxon>
        <taxon>Rotifera</taxon>
        <taxon>Eurotatoria</taxon>
        <taxon>Bdelloidea</taxon>
        <taxon>Philodinida</taxon>
        <taxon>Philodinidae</taxon>
        <taxon>Didymodactylos</taxon>
    </lineage>
</organism>
<proteinExistence type="inferred from homology"/>
<comment type="caution">
    <text evidence="8">The sequence shown here is derived from an EMBL/GenBank/DDBJ whole genome shotgun (WGS) entry which is preliminary data.</text>
</comment>
<evidence type="ECO:0000313" key="7">
    <source>
        <dbReference type="EMBL" id="CAF1314645.1"/>
    </source>
</evidence>
<name>A0A815QNV7_9BILA</name>
<dbReference type="Proteomes" id="UP000682733">
    <property type="component" value="Unassembled WGS sequence"/>
</dbReference>
<dbReference type="GO" id="GO:0016787">
    <property type="term" value="F:hydrolase activity"/>
    <property type="evidence" value="ECO:0007669"/>
    <property type="project" value="UniProtKB-KW"/>
</dbReference>
<dbReference type="Proteomes" id="UP000677228">
    <property type="component" value="Unassembled WGS sequence"/>
</dbReference>
<keyword evidence="5" id="KW-0862">Zinc</keyword>